<accession>A0A818HGX4</accession>
<proteinExistence type="predicted"/>
<comment type="caution">
    <text evidence="2">The sequence shown here is derived from an EMBL/GenBank/DDBJ whole genome shotgun (WGS) entry which is preliminary data.</text>
</comment>
<evidence type="ECO:0000313" key="1">
    <source>
        <dbReference type="EMBL" id="CAF1453043.1"/>
    </source>
</evidence>
<gene>
    <name evidence="1" type="ORF">IZO911_LOCUS42482</name>
    <name evidence="2" type="ORF">KXQ929_LOCUS334</name>
</gene>
<reference evidence="2" key="1">
    <citation type="submission" date="2021-02" db="EMBL/GenBank/DDBJ databases">
        <authorList>
            <person name="Nowell W R."/>
        </authorList>
    </citation>
    <scope>NUCLEOTIDE SEQUENCE</scope>
</reference>
<dbReference type="Proteomes" id="UP000663860">
    <property type="component" value="Unassembled WGS sequence"/>
</dbReference>
<evidence type="ECO:0000313" key="2">
    <source>
        <dbReference type="EMBL" id="CAF3506042.1"/>
    </source>
</evidence>
<name>A0A818HGX4_9BILA</name>
<dbReference type="AlphaFoldDB" id="A0A818HGX4"/>
<sequence>MLGSYTTVSYFDATYKILIYKNKQTDGKYDVLVVSATQTKELAVEKLVACGIGSICVGIAVSMITTNPDLGYKTTATIVSVSVSMGEVVDLGLGILTEESGDATEILLFGFRIQHYGPSDPKFLVRILNQFNFTITILLRVIDSVRSFSGISSASEKTSKQNFNLKGQIKWRF</sequence>
<evidence type="ECO:0000313" key="3">
    <source>
        <dbReference type="Proteomes" id="UP000663868"/>
    </source>
</evidence>
<dbReference type="Proteomes" id="UP000663868">
    <property type="component" value="Unassembled WGS sequence"/>
</dbReference>
<dbReference type="EMBL" id="CAJOBB010000007">
    <property type="protein sequence ID" value="CAF3506042.1"/>
    <property type="molecule type" value="Genomic_DNA"/>
</dbReference>
<organism evidence="2 3">
    <name type="scientific">Adineta steineri</name>
    <dbReference type="NCBI Taxonomy" id="433720"/>
    <lineage>
        <taxon>Eukaryota</taxon>
        <taxon>Metazoa</taxon>
        <taxon>Spiralia</taxon>
        <taxon>Gnathifera</taxon>
        <taxon>Rotifera</taxon>
        <taxon>Eurotatoria</taxon>
        <taxon>Bdelloidea</taxon>
        <taxon>Adinetida</taxon>
        <taxon>Adinetidae</taxon>
        <taxon>Adineta</taxon>
    </lineage>
</organism>
<protein>
    <submittedName>
        <fullName evidence="2">Uncharacterized protein</fullName>
    </submittedName>
</protein>
<dbReference type="EMBL" id="CAJNOE010001832">
    <property type="protein sequence ID" value="CAF1453043.1"/>
    <property type="molecule type" value="Genomic_DNA"/>
</dbReference>